<evidence type="ECO:0000256" key="1">
    <source>
        <dbReference type="SAM" id="MobiDB-lite"/>
    </source>
</evidence>
<evidence type="ECO:0000313" key="3">
    <source>
        <dbReference type="Proteomes" id="UP000008043"/>
    </source>
</evidence>
<dbReference type="HOGENOM" id="CLU_1395586_0_0_11"/>
<evidence type="ECO:0000313" key="2">
    <source>
        <dbReference type="EMBL" id="CCK32814.1"/>
    </source>
</evidence>
<organism evidence="2 3">
    <name type="scientific">Streptomyces davaonensis (strain DSM 101723 / JCM 4913 / KCC S-0913 / 768)</name>
    <dbReference type="NCBI Taxonomy" id="1214101"/>
    <lineage>
        <taxon>Bacteria</taxon>
        <taxon>Bacillati</taxon>
        <taxon>Actinomycetota</taxon>
        <taxon>Actinomycetes</taxon>
        <taxon>Kitasatosporales</taxon>
        <taxon>Streptomycetaceae</taxon>
        <taxon>Streptomyces</taxon>
    </lineage>
</organism>
<dbReference type="STRING" id="1214101.BN159_8436"/>
<proteinExistence type="predicted"/>
<protein>
    <submittedName>
        <fullName evidence="2">Uncharacterized protein</fullName>
    </submittedName>
</protein>
<dbReference type="EMBL" id="HE971709">
    <property type="protein sequence ID" value="CCK32814.1"/>
    <property type="molecule type" value="Genomic_DNA"/>
</dbReference>
<reference evidence="2 3" key="1">
    <citation type="journal article" date="2012" name="J. Bacteriol.">
        <title>Genome sequence of the bacterium Streptomyces davawensis JCM 4913 and heterologous production of the unique antibiotic roseoflavin.</title>
        <authorList>
            <person name="Jankowitsch F."/>
            <person name="Schwarz J."/>
            <person name="Ruckert C."/>
            <person name="Gust B."/>
            <person name="Szczepanowski R."/>
            <person name="Blom J."/>
            <person name="Pelzer S."/>
            <person name="Kalinowski J."/>
            <person name="Mack M."/>
        </authorList>
    </citation>
    <scope>NUCLEOTIDE SEQUENCE [LARGE SCALE GENOMIC DNA]</scope>
    <source>
        <strain evidence="3">DSM 101723 / JCM 4913 / KCC S-0913 / 768</strain>
    </source>
</reference>
<dbReference type="Proteomes" id="UP000008043">
    <property type="component" value="Chromosome"/>
</dbReference>
<dbReference type="KEGG" id="sdv:BN159_8436"/>
<name>K4RH13_STRDJ</name>
<dbReference type="AlphaFoldDB" id="K4RH13"/>
<keyword evidence="3" id="KW-1185">Reference proteome</keyword>
<accession>K4RH13</accession>
<gene>
    <name evidence="2" type="ORF">BN159_8436</name>
</gene>
<dbReference type="eggNOG" id="COG0477">
    <property type="taxonomic scope" value="Bacteria"/>
</dbReference>
<sequence length="195" mass="20585">MTVLSLPGLLVPLAEPGWWVLLFGFAGISWTFSSTVAGVSLTGCRQVACPPDMLGRVSDAARWINRGTLPLGALAAGRLATTPWCPGHLVDRCGQQLLRGGRDRRSGGRTATLFLPGIAAFLREGDRDRCLGTRRRRWPLHACTVLRTGPGGAGTGVWPESFASPSTIRRSTGLVRQTDGPCGAQSPTVPGGVRG</sequence>
<feature type="region of interest" description="Disordered" evidence="1">
    <location>
        <begin position="174"/>
        <end position="195"/>
    </location>
</feature>